<evidence type="ECO:0000313" key="1">
    <source>
        <dbReference type="EMBL" id="MBA4623557.1"/>
    </source>
</evidence>
<dbReference type="EMBL" id="GISG01043320">
    <property type="protein sequence ID" value="MBA4623557.1"/>
    <property type="molecule type" value="Transcribed_RNA"/>
</dbReference>
<reference evidence="1" key="2">
    <citation type="submission" date="2020-07" db="EMBL/GenBank/DDBJ databases">
        <authorList>
            <person name="Vera ALvarez R."/>
            <person name="Arias-Moreno D.M."/>
            <person name="Jimenez-Jacinto V."/>
            <person name="Jimenez-Bremont J.F."/>
            <person name="Swaminathan K."/>
            <person name="Moose S.P."/>
            <person name="Guerrero-Gonzalez M.L."/>
            <person name="Marino-Ramirez L."/>
            <person name="Landsman D."/>
            <person name="Rodriguez-Kessler M."/>
            <person name="Delgado-Sanchez P."/>
        </authorList>
    </citation>
    <scope>NUCLEOTIDE SEQUENCE</scope>
    <source>
        <tissue evidence="1">Cladode</tissue>
    </source>
</reference>
<accession>A0A7C8YPT6</accession>
<name>A0A7C8YPT6_OPUST</name>
<proteinExistence type="predicted"/>
<organism evidence="1">
    <name type="scientific">Opuntia streptacantha</name>
    <name type="common">Prickly pear cactus</name>
    <name type="synonym">Opuntia cardona</name>
    <dbReference type="NCBI Taxonomy" id="393608"/>
    <lineage>
        <taxon>Eukaryota</taxon>
        <taxon>Viridiplantae</taxon>
        <taxon>Streptophyta</taxon>
        <taxon>Embryophyta</taxon>
        <taxon>Tracheophyta</taxon>
        <taxon>Spermatophyta</taxon>
        <taxon>Magnoliopsida</taxon>
        <taxon>eudicotyledons</taxon>
        <taxon>Gunneridae</taxon>
        <taxon>Pentapetalae</taxon>
        <taxon>Caryophyllales</taxon>
        <taxon>Cactineae</taxon>
        <taxon>Cactaceae</taxon>
        <taxon>Opuntioideae</taxon>
        <taxon>Opuntia</taxon>
    </lineage>
</organism>
<reference evidence="1" key="1">
    <citation type="journal article" date="2013" name="J. Plant Res.">
        <title>Effect of fungi and light on seed germination of three Opuntia species from semiarid lands of central Mexico.</title>
        <authorList>
            <person name="Delgado-Sanchez P."/>
            <person name="Jimenez-Bremont J.F."/>
            <person name="Guerrero-Gonzalez Mde L."/>
            <person name="Flores J."/>
        </authorList>
    </citation>
    <scope>NUCLEOTIDE SEQUENCE</scope>
    <source>
        <tissue evidence="1">Cladode</tissue>
    </source>
</reference>
<protein>
    <submittedName>
        <fullName evidence="1">Uncharacterized protein</fullName>
    </submittedName>
</protein>
<dbReference type="AlphaFoldDB" id="A0A7C8YPT6"/>
<sequence>MVEVELVDILRIRIRDVEFSSSPIRYSNLPQCWSISWRFIYNVTYFYLATWGDRDDIFAHIVSNEARNGGIKVVVASSYVVDDEITIFVCLCPELIALALKLPRFGIIGGSQYHICTTSWNRAISRILVKDRQPTNKIASLI</sequence>